<reference evidence="6" key="1">
    <citation type="journal article" date="2020" name="mSystems">
        <title>Genome- and Community-Level Interaction Insights into Carbon Utilization and Element Cycling Functions of Hydrothermarchaeota in Hydrothermal Sediment.</title>
        <authorList>
            <person name="Zhou Z."/>
            <person name="Liu Y."/>
            <person name="Xu W."/>
            <person name="Pan J."/>
            <person name="Luo Z.H."/>
            <person name="Li M."/>
        </authorList>
    </citation>
    <scope>NUCLEOTIDE SEQUENCE [LARGE SCALE GENOMIC DNA]</scope>
    <source>
        <strain evidence="6">SpSt-143</strain>
    </source>
</reference>
<dbReference type="EMBL" id="DSGB01000002">
    <property type="protein sequence ID" value="HER95096.1"/>
    <property type="molecule type" value="Genomic_DNA"/>
</dbReference>
<keyword evidence="4" id="KW-0474">Menaquinone biosynthesis</keyword>
<comment type="pathway">
    <text evidence="4">Quinol/quinone metabolism; menaquinone biosynthesis.</text>
</comment>
<dbReference type="PANTHER" id="PTHR42839:SF2">
    <property type="entry name" value="ISOCHORISMATE SYNTHASE ENTC"/>
    <property type="match status" value="1"/>
</dbReference>
<evidence type="ECO:0000259" key="5">
    <source>
        <dbReference type="Pfam" id="PF00425"/>
    </source>
</evidence>
<dbReference type="InterPro" id="IPR005801">
    <property type="entry name" value="ADC_synthase"/>
</dbReference>
<evidence type="ECO:0000256" key="4">
    <source>
        <dbReference type="HAMAP-Rule" id="MF_01935"/>
    </source>
</evidence>
<dbReference type="HAMAP" id="MF_01935">
    <property type="entry name" value="MenF"/>
    <property type="match status" value="1"/>
</dbReference>
<feature type="active site" description="Proton acceptor" evidence="4">
    <location>
        <position position="212"/>
    </location>
</feature>
<dbReference type="Pfam" id="PF00425">
    <property type="entry name" value="Chorismate_bind"/>
    <property type="match status" value="1"/>
</dbReference>
<comment type="caution">
    <text evidence="6">The sequence shown here is derived from an EMBL/GenBank/DDBJ whole genome shotgun (WGS) entry which is preliminary data.</text>
</comment>
<dbReference type="EC" id="5.4.4.2" evidence="4"/>
<dbReference type="GO" id="GO:0009234">
    <property type="term" value="P:menaquinone biosynthetic process"/>
    <property type="evidence" value="ECO:0007669"/>
    <property type="project" value="UniProtKB-UniRule"/>
</dbReference>
<comment type="pathway">
    <text evidence="4">Quinol/quinone metabolism; 1,4-dihydroxy-2-naphthoate biosynthesis; 1,4-dihydroxy-2-naphthoate from chorismate: step 1/7.</text>
</comment>
<feature type="binding site" evidence="4">
    <location>
        <position position="306"/>
    </location>
    <ligand>
        <name>Mg(2+)</name>
        <dbReference type="ChEBI" id="CHEBI:18420"/>
    </ligand>
</feature>
<dbReference type="UniPathway" id="UPA00079"/>
<comment type="function">
    <text evidence="4">Catalyzes the conversion of chorismate to isochorismate.</text>
</comment>
<feature type="active site" description="Proton donor" evidence="4">
    <location>
        <position position="262"/>
    </location>
</feature>
<dbReference type="SUPFAM" id="SSF56322">
    <property type="entry name" value="ADC synthase"/>
    <property type="match status" value="1"/>
</dbReference>
<evidence type="ECO:0000256" key="2">
    <source>
        <dbReference type="ARBA" id="ARBA00005297"/>
    </source>
</evidence>
<keyword evidence="4" id="KW-0479">Metal-binding</keyword>
<feature type="binding site" evidence="4">
    <location>
        <position position="440"/>
    </location>
    <ligand>
        <name>Mg(2+)</name>
        <dbReference type="ChEBI" id="CHEBI:18420"/>
    </ligand>
</feature>
<gene>
    <name evidence="4" type="primary">menF</name>
    <name evidence="6" type="ORF">ENO59_01030</name>
</gene>
<dbReference type="GO" id="GO:0000287">
    <property type="term" value="F:magnesium ion binding"/>
    <property type="evidence" value="ECO:0007669"/>
    <property type="project" value="UniProtKB-UniRule"/>
</dbReference>
<evidence type="ECO:0000256" key="3">
    <source>
        <dbReference type="ARBA" id="ARBA00023235"/>
    </source>
</evidence>
<dbReference type="AlphaFoldDB" id="A0A7V2AYQ1"/>
<sequence>MDGGGCMTRAEHPVCMPDQLPRALEDRMHRLLRRSAEDRIVRLLFQLPSIDPLHWLAAQTLPVQFYWADRDRTLTVAAVGTLEQYEGMGIEPVRALEKRLHQADVGVRFFGGGCFDVQAARAAYWLPFGPWRFWLPRFELWRQGSRCWLACNLIPARDRDAEALSGSLSWPETLPAAPLPLPLDRIDLPDYRGWAHNVQQALKAFQQGKLEKVVLARQVCFTFGEPLDSLTLMQRLEEATPGCFHFYYQPEVGKAFLGASPERLFRRAEGQVWTEAVAGTRPRGQTEADDARLAAELLESEKDRREQYYVQQSILEELRPWCQTLEVDTQLSEMTLARGRHLYTGIRGRLHAQVPTATLLEVLHPTPAVGGYPRQEALAAIRDWEPFDRGWYAGPIGWIGAETAEFAVAIRSGLVDGPRLYLYSGAGIVEGSVPELEWAEIEHKISDFVNVLGLELRRS</sequence>
<dbReference type="UniPathway" id="UPA01057">
    <property type="reaction ID" value="UER00163"/>
</dbReference>
<organism evidence="6">
    <name type="scientific">Rhodothermus marinus</name>
    <name type="common">Rhodothermus obamensis</name>
    <dbReference type="NCBI Taxonomy" id="29549"/>
    <lineage>
        <taxon>Bacteria</taxon>
        <taxon>Pseudomonadati</taxon>
        <taxon>Rhodothermota</taxon>
        <taxon>Rhodothermia</taxon>
        <taxon>Rhodothermales</taxon>
        <taxon>Rhodothermaceae</taxon>
        <taxon>Rhodothermus</taxon>
    </lineage>
</organism>
<dbReference type="InterPro" id="IPR034681">
    <property type="entry name" value="MenF"/>
</dbReference>
<dbReference type="PANTHER" id="PTHR42839">
    <property type="entry name" value="ISOCHORISMATE SYNTHASE ENTC"/>
    <property type="match status" value="1"/>
</dbReference>
<comment type="cofactor">
    <cofactor evidence="4">
        <name>Mg(2+)</name>
        <dbReference type="ChEBI" id="CHEBI:18420"/>
    </cofactor>
</comment>
<dbReference type="NCBIfam" id="TIGR00543">
    <property type="entry name" value="isochor_syn"/>
    <property type="match status" value="1"/>
</dbReference>
<evidence type="ECO:0000256" key="1">
    <source>
        <dbReference type="ARBA" id="ARBA00000799"/>
    </source>
</evidence>
<feature type="domain" description="Chorismate-utilising enzyme C-terminal" evidence="5">
    <location>
        <begin position="192"/>
        <end position="444"/>
    </location>
</feature>
<proteinExistence type="inferred from homology"/>
<name>A0A7V2AYQ1_RHOMR</name>
<comment type="similarity">
    <text evidence="2 4">Belongs to the isochorismate synthase family.</text>
</comment>
<accession>A0A7V2AYQ1</accession>
<dbReference type="Gene3D" id="3.60.120.10">
    <property type="entry name" value="Anthranilate synthase"/>
    <property type="match status" value="1"/>
</dbReference>
<dbReference type="InterPro" id="IPR015890">
    <property type="entry name" value="Chorismate_C"/>
</dbReference>
<dbReference type="InterPro" id="IPR004561">
    <property type="entry name" value="IsoChor_synthase"/>
</dbReference>
<protein>
    <recommendedName>
        <fullName evidence="4">Isochorismate synthase MenF</fullName>
        <ecNumber evidence="4">5.4.4.2</ecNumber>
    </recommendedName>
    <alternativeName>
        <fullName evidence="4">Isochorismate mutase</fullName>
    </alternativeName>
</protein>
<keyword evidence="4" id="KW-0460">Magnesium</keyword>
<evidence type="ECO:0000313" key="6">
    <source>
        <dbReference type="EMBL" id="HER95096.1"/>
    </source>
</evidence>
<comment type="catalytic activity">
    <reaction evidence="1 4">
        <text>chorismate = isochorismate</text>
        <dbReference type="Rhea" id="RHEA:18985"/>
        <dbReference type="ChEBI" id="CHEBI:29748"/>
        <dbReference type="ChEBI" id="CHEBI:29780"/>
        <dbReference type="EC" id="5.4.4.2"/>
    </reaction>
</comment>
<keyword evidence="3 4" id="KW-0413">Isomerase</keyword>
<dbReference type="GO" id="GO:0008909">
    <property type="term" value="F:isochorismate synthase activity"/>
    <property type="evidence" value="ECO:0007669"/>
    <property type="project" value="UniProtKB-UniRule"/>
</dbReference>